<evidence type="ECO:0000256" key="4">
    <source>
        <dbReference type="ARBA" id="ARBA00022692"/>
    </source>
</evidence>
<dbReference type="PANTHER" id="PTHR43163">
    <property type="entry name" value="DIPEPTIDE TRANSPORT SYSTEM PERMEASE PROTEIN DPPB-RELATED"/>
    <property type="match status" value="1"/>
</dbReference>
<evidence type="ECO:0000313" key="9">
    <source>
        <dbReference type="EMBL" id="SDP34323.1"/>
    </source>
</evidence>
<keyword evidence="6 7" id="KW-0472">Membrane</keyword>
<dbReference type="EMBL" id="FNJB01000008">
    <property type="protein sequence ID" value="SDP34323.1"/>
    <property type="molecule type" value="Genomic_DNA"/>
</dbReference>
<evidence type="ECO:0000259" key="8">
    <source>
        <dbReference type="PROSITE" id="PS50928"/>
    </source>
</evidence>
<accession>A0A1H0RY11</accession>
<dbReference type="SUPFAM" id="SSF161098">
    <property type="entry name" value="MetI-like"/>
    <property type="match status" value="1"/>
</dbReference>
<keyword evidence="2 7" id="KW-0813">Transport</keyword>
<dbReference type="RefSeq" id="WP_091378692.1">
    <property type="nucleotide sequence ID" value="NZ_FNDV01000005.1"/>
</dbReference>
<evidence type="ECO:0000256" key="2">
    <source>
        <dbReference type="ARBA" id="ARBA00022448"/>
    </source>
</evidence>
<dbReference type="InterPro" id="IPR000515">
    <property type="entry name" value="MetI-like"/>
</dbReference>
<dbReference type="GO" id="GO:0055085">
    <property type="term" value="P:transmembrane transport"/>
    <property type="evidence" value="ECO:0007669"/>
    <property type="project" value="InterPro"/>
</dbReference>
<feature type="transmembrane region" description="Helical" evidence="7">
    <location>
        <begin position="176"/>
        <end position="195"/>
    </location>
</feature>
<evidence type="ECO:0000256" key="5">
    <source>
        <dbReference type="ARBA" id="ARBA00022989"/>
    </source>
</evidence>
<comment type="similarity">
    <text evidence="7">Belongs to the binding-protein-dependent transport system permease family.</text>
</comment>
<keyword evidence="5 7" id="KW-1133">Transmembrane helix</keyword>
<feature type="transmembrane region" description="Helical" evidence="7">
    <location>
        <begin position="9"/>
        <end position="28"/>
    </location>
</feature>
<protein>
    <submittedName>
        <fullName evidence="9">Oligopeptide transport system permease protein</fullName>
    </submittedName>
</protein>
<dbReference type="PROSITE" id="PS50928">
    <property type="entry name" value="ABC_TM1"/>
    <property type="match status" value="1"/>
</dbReference>
<proteinExistence type="inferred from homology"/>
<gene>
    <name evidence="9" type="ORF">SAMN05192558_108176</name>
</gene>
<evidence type="ECO:0000313" key="10">
    <source>
        <dbReference type="Proteomes" id="UP000199651"/>
    </source>
</evidence>
<keyword evidence="3" id="KW-1003">Cell membrane</keyword>
<dbReference type="Pfam" id="PF00528">
    <property type="entry name" value="BPD_transp_1"/>
    <property type="match status" value="1"/>
</dbReference>
<feature type="transmembrane region" description="Helical" evidence="7">
    <location>
        <begin position="99"/>
        <end position="119"/>
    </location>
</feature>
<dbReference type="OrthoDB" id="9778910at2"/>
<name>A0A1H0RY11_9PSEU</name>
<evidence type="ECO:0000256" key="3">
    <source>
        <dbReference type="ARBA" id="ARBA00022475"/>
    </source>
</evidence>
<sequence length="309" mass="33666">MGRYVLRRLLQLIPVFLGTTFLIYWLVWSLPGDPFAGKCGDRPCPDAYINNMTAMFNLNDPVVVQYGKYMLNLIQGDFGQTFNGISVGSRIAEAYPNTIRLALVALAIEAIIGITAGVLTGLRGRGFMDNMVLVSTLFLISLPVFVTGFVLQIVLGFELGWIKTTVSASPAPWLELLVPGFVLGSLSMAYVTRLTRTSIAENRRSDYVRTAVAKGLPQSRVVGVHLLRNSAISVITFLGTDLGALMGGAIITEGIFNIKGIGNLVYLGILRKEGITVTGVVTLLVIVYLLSNLIVDMLYAVLDPRIRYD</sequence>
<organism evidence="9 10">
    <name type="scientific">Actinokineospora alba</name>
    <dbReference type="NCBI Taxonomy" id="504798"/>
    <lineage>
        <taxon>Bacteria</taxon>
        <taxon>Bacillati</taxon>
        <taxon>Actinomycetota</taxon>
        <taxon>Actinomycetes</taxon>
        <taxon>Pseudonocardiales</taxon>
        <taxon>Pseudonocardiaceae</taxon>
        <taxon>Actinokineospora</taxon>
    </lineage>
</organism>
<comment type="subcellular location">
    <subcellularLocation>
        <location evidence="1 7">Cell membrane</location>
        <topology evidence="1 7">Multi-pass membrane protein</topology>
    </subcellularLocation>
</comment>
<dbReference type="InterPro" id="IPR045621">
    <property type="entry name" value="BPD_transp_1_N"/>
</dbReference>
<dbReference type="GO" id="GO:0005886">
    <property type="term" value="C:plasma membrane"/>
    <property type="evidence" value="ECO:0007669"/>
    <property type="project" value="UniProtKB-SubCell"/>
</dbReference>
<dbReference type="InterPro" id="IPR035906">
    <property type="entry name" value="MetI-like_sf"/>
</dbReference>
<dbReference type="STRING" id="504798.SAMN05421871_105187"/>
<dbReference type="Proteomes" id="UP000199651">
    <property type="component" value="Unassembled WGS sequence"/>
</dbReference>
<reference evidence="10" key="1">
    <citation type="submission" date="2016-10" db="EMBL/GenBank/DDBJ databases">
        <authorList>
            <person name="Varghese N."/>
            <person name="Submissions S."/>
        </authorList>
    </citation>
    <scope>NUCLEOTIDE SEQUENCE [LARGE SCALE GENOMIC DNA]</scope>
    <source>
        <strain evidence="10">IBRC-M 10655</strain>
    </source>
</reference>
<dbReference type="Gene3D" id="1.10.3720.10">
    <property type="entry name" value="MetI-like"/>
    <property type="match status" value="1"/>
</dbReference>
<feature type="domain" description="ABC transmembrane type-1" evidence="8">
    <location>
        <begin position="95"/>
        <end position="299"/>
    </location>
</feature>
<dbReference type="AlphaFoldDB" id="A0A1H0RY11"/>
<evidence type="ECO:0000256" key="1">
    <source>
        <dbReference type="ARBA" id="ARBA00004651"/>
    </source>
</evidence>
<dbReference type="PANTHER" id="PTHR43163:SF7">
    <property type="entry name" value="DIPEPTIDE-TRANSPORT INTEGRAL MEMBRANE PROTEIN ABC TRANSPORTER DPPB-RELATED"/>
    <property type="match status" value="1"/>
</dbReference>
<feature type="transmembrane region" description="Helical" evidence="7">
    <location>
        <begin position="280"/>
        <end position="302"/>
    </location>
</feature>
<evidence type="ECO:0000256" key="7">
    <source>
        <dbReference type="RuleBase" id="RU363032"/>
    </source>
</evidence>
<keyword evidence="4 7" id="KW-0812">Transmembrane</keyword>
<dbReference type="Pfam" id="PF19300">
    <property type="entry name" value="BPD_transp_1_N"/>
    <property type="match status" value="1"/>
</dbReference>
<keyword evidence="10" id="KW-1185">Reference proteome</keyword>
<dbReference type="CDD" id="cd06261">
    <property type="entry name" value="TM_PBP2"/>
    <property type="match status" value="1"/>
</dbReference>
<feature type="transmembrane region" description="Helical" evidence="7">
    <location>
        <begin position="131"/>
        <end position="156"/>
    </location>
</feature>
<evidence type="ECO:0000256" key="6">
    <source>
        <dbReference type="ARBA" id="ARBA00023136"/>
    </source>
</evidence>